<dbReference type="InterPro" id="IPR017782">
    <property type="entry name" value="Hydroxyacylglutathione_Hdrlase"/>
</dbReference>
<dbReference type="NCBIfam" id="TIGR03413">
    <property type="entry name" value="GSH_gloB"/>
    <property type="match status" value="1"/>
</dbReference>
<keyword evidence="10" id="KW-1185">Reference proteome</keyword>
<proteinExistence type="inferred from homology"/>
<evidence type="ECO:0000256" key="5">
    <source>
        <dbReference type="ARBA" id="ARBA00022801"/>
    </source>
</evidence>
<comment type="catalytic activity">
    <reaction evidence="1 7">
        <text>an S-(2-hydroxyacyl)glutathione + H2O = a 2-hydroxy carboxylate + glutathione + H(+)</text>
        <dbReference type="Rhea" id="RHEA:21864"/>
        <dbReference type="ChEBI" id="CHEBI:15377"/>
        <dbReference type="ChEBI" id="CHEBI:15378"/>
        <dbReference type="ChEBI" id="CHEBI:57925"/>
        <dbReference type="ChEBI" id="CHEBI:58896"/>
        <dbReference type="ChEBI" id="CHEBI:71261"/>
        <dbReference type="EC" id="3.1.2.6"/>
    </reaction>
</comment>
<dbReference type="InterPro" id="IPR035680">
    <property type="entry name" value="Clx_II_MBL"/>
</dbReference>
<dbReference type="Pfam" id="PF16123">
    <property type="entry name" value="HAGH_C"/>
    <property type="match status" value="1"/>
</dbReference>
<comment type="cofactor">
    <cofactor evidence="7">
        <name>Zn(2+)</name>
        <dbReference type="ChEBI" id="CHEBI:29105"/>
    </cofactor>
    <text evidence="7">Binds 2 Zn(2+) ions per subunit.</text>
</comment>
<keyword evidence="4 7" id="KW-0479">Metal-binding</keyword>
<feature type="binding site" evidence="7">
    <location>
        <position position="56"/>
    </location>
    <ligand>
        <name>Zn(2+)</name>
        <dbReference type="ChEBI" id="CHEBI:29105"/>
        <label>1</label>
    </ligand>
</feature>
<organism evidence="9 10">
    <name type="scientific">Entomomonas asaccharolytica</name>
    <dbReference type="NCBI Taxonomy" id="2785331"/>
    <lineage>
        <taxon>Bacteria</taxon>
        <taxon>Pseudomonadati</taxon>
        <taxon>Pseudomonadota</taxon>
        <taxon>Gammaproteobacteria</taxon>
        <taxon>Pseudomonadales</taxon>
        <taxon>Pseudomonadaceae</taxon>
        <taxon>Entomomonas</taxon>
    </lineage>
</organism>
<reference evidence="9 10" key="1">
    <citation type="submission" date="2021-01" db="EMBL/GenBank/DDBJ databases">
        <title>Entomomonas sp. F2A isolated from a house cricket (Acheta domesticus).</title>
        <authorList>
            <person name="Spergser J."/>
            <person name="Busse H.-J."/>
        </authorList>
    </citation>
    <scope>NUCLEOTIDE SEQUENCE [LARGE SCALE GENOMIC DNA]</scope>
    <source>
        <strain evidence="9 10">F2A</strain>
    </source>
</reference>
<feature type="binding site" evidence="7">
    <location>
        <position position="112"/>
    </location>
    <ligand>
        <name>Zn(2+)</name>
        <dbReference type="ChEBI" id="CHEBI:29105"/>
        <label>1</label>
    </ligand>
</feature>
<dbReference type="RefSeq" id="WP_201092143.1">
    <property type="nucleotide sequence ID" value="NZ_CP067393.1"/>
</dbReference>
<feature type="domain" description="Metallo-beta-lactamase" evidence="8">
    <location>
        <begin position="12"/>
        <end position="174"/>
    </location>
</feature>
<comment type="function">
    <text evidence="7">Thiolesterase that catalyzes the hydrolysis of S-D-lactoyl-glutathione to form glutathione and D-lactic acid.</text>
</comment>
<dbReference type="InterPro" id="IPR032282">
    <property type="entry name" value="HAGH_C"/>
</dbReference>
<dbReference type="GO" id="GO:0019243">
    <property type="term" value="P:methylglyoxal catabolic process to D-lactate via S-lactoyl-glutathione"/>
    <property type="evidence" value="ECO:0007669"/>
    <property type="project" value="UniProtKB-UniRule"/>
</dbReference>
<dbReference type="GO" id="GO:0004416">
    <property type="term" value="F:hydroxyacylglutathione hydrolase activity"/>
    <property type="evidence" value="ECO:0007669"/>
    <property type="project" value="UniProtKB-UniRule"/>
</dbReference>
<comment type="pathway">
    <text evidence="2 7">Secondary metabolite metabolism; methylglyoxal degradation; (R)-lactate from methylglyoxal: step 2/2.</text>
</comment>
<dbReference type="CDD" id="cd07723">
    <property type="entry name" value="hydroxyacylglutathione_hydrolase_MBL-fold"/>
    <property type="match status" value="1"/>
</dbReference>
<evidence type="ECO:0000256" key="1">
    <source>
        <dbReference type="ARBA" id="ARBA00001623"/>
    </source>
</evidence>
<dbReference type="Pfam" id="PF00753">
    <property type="entry name" value="Lactamase_B"/>
    <property type="match status" value="1"/>
</dbReference>
<dbReference type="HAMAP" id="MF_01374">
    <property type="entry name" value="Glyoxalase_2"/>
    <property type="match status" value="1"/>
</dbReference>
<dbReference type="InterPro" id="IPR050110">
    <property type="entry name" value="Glyoxalase_II_hydrolase"/>
</dbReference>
<comment type="similarity">
    <text evidence="3 7">Belongs to the metallo-beta-lactamase superfamily. Glyoxalase II family.</text>
</comment>
<name>A0A974NFJ0_9GAMM</name>
<evidence type="ECO:0000259" key="8">
    <source>
        <dbReference type="SMART" id="SM00849"/>
    </source>
</evidence>
<dbReference type="EC" id="3.1.2.6" evidence="7"/>
<dbReference type="PIRSF" id="PIRSF005457">
    <property type="entry name" value="Glx"/>
    <property type="match status" value="1"/>
</dbReference>
<evidence type="ECO:0000256" key="6">
    <source>
        <dbReference type="ARBA" id="ARBA00022833"/>
    </source>
</evidence>
<comment type="subunit">
    <text evidence="7">Monomer.</text>
</comment>
<feature type="binding site" evidence="7">
    <location>
        <position position="136"/>
    </location>
    <ligand>
        <name>Zn(2+)</name>
        <dbReference type="ChEBI" id="CHEBI:29105"/>
        <label>1</label>
    </ligand>
</feature>
<evidence type="ECO:0000256" key="4">
    <source>
        <dbReference type="ARBA" id="ARBA00022723"/>
    </source>
</evidence>
<evidence type="ECO:0000256" key="2">
    <source>
        <dbReference type="ARBA" id="ARBA00004963"/>
    </source>
</evidence>
<evidence type="ECO:0000313" key="9">
    <source>
        <dbReference type="EMBL" id="QQP85487.1"/>
    </source>
</evidence>
<dbReference type="PANTHER" id="PTHR43705">
    <property type="entry name" value="HYDROXYACYLGLUTATHIONE HYDROLASE"/>
    <property type="match status" value="1"/>
</dbReference>
<dbReference type="EMBL" id="CP067393">
    <property type="protein sequence ID" value="QQP85487.1"/>
    <property type="molecule type" value="Genomic_DNA"/>
</dbReference>
<feature type="binding site" evidence="7">
    <location>
        <position position="60"/>
    </location>
    <ligand>
        <name>Zn(2+)</name>
        <dbReference type="ChEBI" id="CHEBI:29105"/>
        <label>2</label>
    </ligand>
</feature>
<accession>A0A974NFJ0</accession>
<dbReference type="Gene3D" id="3.60.15.10">
    <property type="entry name" value="Ribonuclease Z/Hydroxyacylglutathione hydrolase-like"/>
    <property type="match status" value="1"/>
</dbReference>
<evidence type="ECO:0000313" key="10">
    <source>
        <dbReference type="Proteomes" id="UP000595278"/>
    </source>
</evidence>
<evidence type="ECO:0000256" key="7">
    <source>
        <dbReference type="HAMAP-Rule" id="MF_01374"/>
    </source>
</evidence>
<dbReference type="InterPro" id="IPR036866">
    <property type="entry name" value="RibonucZ/Hydroxyglut_hydro"/>
</dbReference>
<keyword evidence="6 7" id="KW-0862">Zinc</keyword>
<dbReference type="Proteomes" id="UP000595278">
    <property type="component" value="Chromosome"/>
</dbReference>
<evidence type="ECO:0000256" key="3">
    <source>
        <dbReference type="ARBA" id="ARBA00006759"/>
    </source>
</evidence>
<dbReference type="PANTHER" id="PTHR43705:SF1">
    <property type="entry name" value="HYDROXYACYLGLUTATHIONE HYDROLASE GLOB"/>
    <property type="match status" value="1"/>
</dbReference>
<feature type="binding site" evidence="7">
    <location>
        <position position="58"/>
    </location>
    <ligand>
        <name>Zn(2+)</name>
        <dbReference type="ChEBI" id="CHEBI:29105"/>
        <label>1</label>
    </ligand>
</feature>
<gene>
    <name evidence="7 9" type="primary">gloB</name>
    <name evidence="9" type="ORF">JHT90_14105</name>
</gene>
<sequence>MFEVQALSAFNDNYIWLIKNKATKQCAVVDPGDATPVLQWLAQNPQWQLTTILITHHHQDHTGGINLLKQQTTAIVLTPNNPSIPHSDIILTNNQLVNILGKTAQIITVPGHTLDHIVYYFPKQLDDTVPWLFSGDTLFAGGCGRVFEGTMEQMYYSLEQLRQLPDETLIYAAHEYTVSNLKFATAVEPENSIIKQRLEHCLALREKLLNTLPSTISLEKQTNPFLRCGLENLRKTASFHIKQELESPVEIFTTLREWKNNF</sequence>
<dbReference type="AlphaFoldDB" id="A0A974NFJ0"/>
<dbReference type="GO" id="GO:0046872">
    <property type="term" value="F:metal ion binding"/>
    <property type="evidence" value="ECO:0007669"/>
    <property type="project" value="UniProtKB-KW"/>
</dbReference>
<dbReference type="InterPro" id="IPR001279">
    <property type="entry name" value="Metallo-B-lactamas"/>
</dbReference>
<feature type="binding site" evidence="7">
    <location>
        <position position="136"/>
    </location>
    <ligand>
        <name>Zn(2+)</name>
        <dbReference type="ChEBI" id="CHEBI:29105"/>
        <label>2</label>
    </ligand>
</feature>
<dbReference type="KEGG" id="eaz:JHT90_14105"/>
<protein>
    <recommendedName>
        <fullName evidence="7">Hydroxyacylglutathione hydrolase</fullName>
        <ecNumber evidence="7">3.1.2.6</ecNumber>
    </recommendedName>
    <alternativeName>
        <fullName evidence="7">Glyoxalase II</fullName>
        <shortName evidence="7">Glx II</shortName>
    </alternativeName>
</protein>
<dbReference type="SUPFAM" id="SSF56281">
    <property type="entry name" value="Metallo-hydrolase/oxidoreductase"/>
    <property type="match status" value="1"/>
</dbReference>
<dbReference type="SMART" id="SM00849">
    <property type="entry name" value="Lactamase_B"/>
    <property type="match status" value="1"/>
</dbReference>
<keyword evidence="5 7" id="KW-0378">Hydrolase</keyword>
<feature type="binding site" evidence="7">
    <location>
        <position position="174"/>
    </location>
    <ligand>
        <name>Zn(2+)</name>
        <dbReference type="ChEBI" id="CHEBI:29105"/>
        <label>2</label>
    </ligand>
</feature>
<feature type="binding site" evidence="7">
    <location>
        <position position="61"/>
    </location>
    <ligand>
        <name>Zn(2+)</name>
        <dbReference type="ChEBI" id="CHEBI:29105"/>
        <label>2</label>
    </ligand>
</feature>